<protein>
    <submittedName>
        <fullName evidence="6">LLM class F420-dependent oxidoreductase</fullName>
    </submittedName>
</protein>
<dbReference type="GO" id="GO:0046306">
    <property type="term" value="P:alkanesulfonate catabolic process"/>
    <property type="evidence" value="ECO:0007669"/>
    <property type="project" value="TreeGrafter"/>
</dbReference>
<dbReference type="PANTHER" id="PTHR42847">
    <property type="entry name" value="ALKANESULFONATE MONOOXYGENASE"/>
    <property type="match status" value="1"/>
</dbReference>
<sequence length="300" mass="31775">MDLGLALAQYGPFASLGSVTAVARAAEELGYDSVWVGDRLLTPLAPQDPYPGGGTVPPRHRTFLDPFAVLSVAAAVTGRVRLGSSTLNACWYPPAVLARSLATLDRLSGGRAVAGFGLGWSRDEYAAVGVPWRGRGARLESALDALEAIWSSDPVAYDSDLWSIAPSVIGPKPVRLPVYLAGFAPPALDRVGRRADGWLTAALPVPVLTGMWSRVRRAAERAGRDPDRLRMVLRINPHVTEAPAAAEALPHTGTVAQIAGYLAAAVEAGAHELLVDLQLTAADDDHLLELATAFRDALRR</sequence>
<keyword evidence="2" id="KW-0288">FMN</keyword>
<organism evidence="6 7">
    <name type="scientific">Planomonospora parontospora</name>
    <dbReference type="NCBI Taxonomy" id="58119"/>
    <lineage>
        <taxon>Bacteria</taxon>
        <taxon>Bacillati</taxon>
        <taxon>Actinomycetota</taxon>
        <taxon>Actinomycetes</taxon>
        <taxon>Streptosporangiales</taxon>
        <taxon>Streptosporangiaceae</taxon>
        <taxon>Planomonospora</taxon>
    </lineage>
</organism>
<name>A0AA37BFA7_9ACTN</name>
<dbReference type="PANTHER" id="PTHR42847:SF4">
    <property type="entry name" value="ALKANESULFONATE MONOOXYGENASE-RELATED"/>
    <property type="match status" value="1"/>
</dbReference>
<dbReference type="InterPro" id="IPR011251">
    <property type="entry name" value="Luciferase-like_dom"/>
</dbReference>
<dbReference type="InterPro" id="IPR036661">
    <property type="entry name" value="Luciferase-like_sf"/>
</dbReference>
<comment type="caution">
    <text evidence="6">The sequence shown here is derived from an EMBL/GenBank/DDBJ whole genome shotgun (WGS) entry which is preliminary data.</text>
</comment>
<dbReference type="AlphaFoldDB" id="A0AA37BFA7"/>
<dbReference type="EMBL" id="BMQD01000005">
    <property type="protein sequence ID" value="GGK62250.1"/>
    <property type="molecule type" value="Genomic_DNA"/>
</dbReference>
<accession>A0AA37BFA7</accession>
<dbReference type="GO" id="GO:0008726">
    <property type="term" value="F:alkanesulfonate monooxygenase activity"/>
    <property type="evidence" value="ECO:0007669"/>
    <property type="project" value="TreeGrafter"/>
</dbReference>
<dbReference type="Pfam" id="PF00296">
    <property type="entry name" value="Bac_luciferase"/>
    <property type="match status" value="1"/>
</dbReference>
<dbReference type="InterPro" id="IPR050172">
    <property type="entry name" value="SsuD_RutA_monooxygenase"/>
</dbReference>
<feature type="domain" description="Luciferase-like" evidence="5">
    <location>
        <begin position="14"/>
        <end position="261"/>
    </location>
</feature>
<gene>
    <name evidence="6" type="ORF">GCM10010126_22050</name>
</gene>
<dbReference type="RefSeq" id="WP_191894616.1">
    <property type="nucleotide sequence ID" value="NZ_BMQD01000005.1"/>
</dbReference>
<reference evidence="6" key="1">
    <citation type="journal article" date="2014" name="Int. J. Syst. Evol. Microbiol.">
        <title>Complete genome sequence of Corynebacterium casei LMG S-19264T (=DSM 44701T), isolated from a smear-ripened cheese.</title>
        <authorList>
            <consortium name="US DOE Joint Genome Institute (JGI-PGF)"/>
            <person name="Walter F."/>
            <person name="Albersmeier A."/>
            <person name="Kalinowski J."/>
            <person name="Ruckert C."/>
        </authorList>
    </citation>
    <scope>NUCLEOTIDE SEQUENCE</scope>
    <source>
        <strain evidence="6">JCM 3093</strain>
    </source>
</reference>
<evidence type="ECO:0000313" key="6">
    <source>
        <dbReference type="EMBL" id="GGK62250.1"/>
    </source>
</evidence>
<dbReference type="SUPFAM" id="SSF51679">
    <property type="entry name" value="Bacterial luciferase-like"/>
    <property type="match status" value="1"/>
</dbReference>
<evidence type="ECO:0000256" key="4">
    <source>
        <dbReference type="ARBA" id="ARBA00023033"/>
    </source>
</evidence>
<evidence type="ECO:0000259" key="5">
    <source>
        <dbReference type="Pfam" id="PF00296"/>
    </source>
</evidence>
<dbReference type="Proteomes" id="UP000627984">
    <property type="component" value="Unassembled WGS sequence"/>
</dbReference>
<evidence type="ECO:0000256" key="3">
    <source>
        <dbReference type="ARBA" id="ARBA00023002"/>
    </source>
</evidence>
<dbReference type="Gene3D" id="3.20.20.30">
    <property type="entry name" value="Luciferase-like domain"/>
    <property type="match status" value="1"/>
</dbReference>
<dbReference type="InterPro" id="IPR019921">
    <property type="entry name" value="Lucif-like_OxRdtase_Rv2161c"/>
</dbReference>
<evidence type="ECO:0000256" key="1">
    <source>
        <dbReference type="ARBA" id="ARBA00022630"/>
    </source>
</evidence>
<keyword evidence="1" id="KW-0285">Flavoprotein</keyword>
<evidence type="ECO:0000313" key="7">
    <source>
        <dbReference type="Proteomes" id="UP000627984"/>
    </source>
</evidence>
<reference evidence="6" key="2">
    <citation type="submission" date="2022-09" db="EMBL/GenBank/DDBJ databases">
        <authorList>
            <person name="Sun Q."/>
            <person name="Ohkuma M."/>
        </authorList>
    </citation>
    <scope>NUCLEOTIDE SEQUENCE</scope>
    <source>
        <strain evidence="6">JCM 3093</strain>
    </source>
</reference>
<keyword evidence="4" id="KW-0503">Monooxygenase</keyword>
<evidence type="ECO:0000256" key="2">
    <source>
        <dbReference type="ARBA" id="ARBA00022643"/>
    </source>
</evidence>
<keyword evidence="3" id="KW-0560">Oxidoreductase</keyword>
<proteinExistence type="predicted"/>
<dbReference type="NCBIfam" id="TIGR03619">
    <property type="entry name" value="F420_Rv2161c"/>
    <property type="match status" value="1"/>
</dbReference>